<organism evidence="9 10">
    <name type="scientific">Aspergillus chevalieri</name>
    <name type="common">Eurotium chevalieri</name>
    <dbReference type="NCBI Taxonomy" id="182096"/>
    <lineage>
        <taxon>Eukaryota</taxon>
        <taxon>Fungi</taxon>
        <taxon>Dikarya</taxon>
        <taxon>Ascomycota</taxon>
        <taxon>Pezizomycotina</taxon>
        <taxon>Eurotiomycetes</taxon>
        <taxon>Eurotiomycetidae</taxon>
        <taxon>Eurotiales</taxon>
        <taxon>Aspergillaceae</taxon>
        <taxon>Aspergillus</taxon>
        <taxon>Aspergillus subgen. Aspergillus</taxon>
    </lineage>
</organism>
<dbReference type="AlphaFoldDB" id="A0A7R7VWV2"/>
<dbReference type="EMBL" id="AP024423">
    <property type="protein sequence ID" value="BCR92265.1"/>
    <property type="molecule type" value="Genomic_DNA"/>
</dbReference>
<dbReference type="PANTHER" id="PTHR23502:SF68">
    <property type="entry name" value="MULTIDRUG TRANSPORTER, PUTATIVE (AFU_ORTHOLOGUE AFUA_3G01120)-RELATED"/>
    <property type="match status" value="1"/>
</dbReference>
<keyword evidence="4 7" id="KW-1133">Transmembrane helix</keyword>
<feature type="transmembrane region" description="Helical" evidence="7">
    <location>
        <begin position="104"/>
        <end position="127"/>
    </location>
</feature>
<keyword evidence="10" id="KW-1185">Reference proteome</keyword>
<dbReference type="PROSITE" id="PS50850">
    <property type="entry name" value="MFS"/>
    <property type="match status" value="1"/>
</dbReference>
<evidence type="ECO:0000256" key="7">
    <source>
        <dbReference type="SAM" id="Phobius"/>
    </source>
</evidence>
<gene>
    <name evidence="9" type="ORF">ACHE_80165A</name>
</gene>
<keyword evidence="5 7" id="KW-0472">Membrane</keyword>
<evidence type="ECO:0000256" key="1">
    <source>
        <dbReference type="ARBA" id="ARBA00004141"/>
    </source>
</evidence>
<name>A0A7R7VWV2_ASPCH</name>
<dbReference type="GO" id="GO:0016020">
    <property type="term" value="C:membrane"/>
    <property type="evidence" value="ECO:0007669"/>
    <property type="project" value="UniProtKB-SubCell"/>
</dbReference>
<feature type="transmembrane region" description="Helical" evidence="7">
    <location>
        <begin position="159"/>
        <end position="176"/>
    </location>
</feature>
<feature type="transmembrane region" description="Helical" evidence="7">
    <location>
        <begin position="65"/>
        <end position="83"/>
    </location>
</feature>
<evidence type="ECO:0000256" key="4">
    <source>
        <dbReference type="ARBA" id="ARBA00022989"/>
    </source>
</evidence>
<evidence type="ECO:0000313" key="9">
    <source>
        <dbReference type="EMBL" id="BCR92265.1"/>
    </source>
</evidence>
<feature type="region of interest" description="Disordered" evidence="6">
    <location>
        <begin position="1"/>
        <end position="26"/>
    </location>
</feature>
<dbReference type="GeneID" id="66986614"/>
<proteinExistence type="inferred from homology"/>
<evidence type="ECO:0000259" key="8">
    <source>
        <dbReference type="PROSITE" id="PS50850"/>
    </source>
</evidence>
<evidence type="ECO:0000256" key="3">
    <source>
        <dbReference type="ARBA" id="ARBA00022692"/>
    </source>
</evidence>
<feature type="transmembrane region" description="Helical" evidence="7">
    <location>
        <begin position="196"/>
        <end position="218"/>
    </location>
</feature>
<feature type="transmembrane region" description="Helical" evidence="7">
    <location>
        <begin position="133"/>
        <end position="152"/>
    </location>
</feature>
<dbReference type="GO" id="GO:0022857">
    <property type="term" value="F:transmembrane transporter activity"/>
    <property type="evidence" value="ECO:0007669"/>
    <property type="project" value="InterPro"/>
</dbReference>
<evidence type="ECO:0000256" key="6">
    <source>
        <dbReference type="SAM" id="MobiDB-lite"/>
    </source>
</evidence>
<dbReference type="KEGG" id="ache:ACHE_80165A"/>
<comment type="subcellular location">
    <subcellularLocation>
        <location evidence="1">Membrane</location>
        <topology evidence="1">Multi-pass membrane protein</topology>
    </subcellularLocation>
</comment>
<evidence type="ECO:0000256" key="2">
    <source>
        <dbReference type="ARBA" id="ARBA00008335"/>
    </source>
</evidence>
<comment type="similarity">
    <text evidence="2">Belongs to the major facilitator superfamily.</text>
</comment>
<sequence length="222" mass="23777">MPKEKGSVYPRNTTSLENGENVPHEGRLYASTSSDQNMKDPDVIIIDWNGIEDSRNPMNWKPFQQYSQVFVVSAITLLTSLAASMFSPGVSQMMEEFHSSNQELGILVVSIYVLGLALGPLVLAPMSEQYGRLVIYHSCMALFLVFTIACAVSKSLTQLIVFRFFAGCSGSAPIAMGGGTVSDVFPPQARGAAMSIWAVGPLLGPVIGPVAGGFLVCVPLEP</sequence>
<dbReference type="RefSeq" id="XP_043140778.1">
    <property type="nucleotide sequence ID" value="XM_043283505.1"/>
</dbReference>
<dbReference type="Pfam" id="PF07690">
    <property type="entry name" value="MFS_1"/>
    <property type="match status" value="1"/>
</dbReference>
<dbReference type="InterPro" id="IPR036259">
    <property type="entry name" value="MFS_trans_sf"/>
</dbReference>
<accession>A0A7R7VWV2</accession>
<dbReference type="InterPro" id="IPR011701">
    <property type="entry name" value="MFS"/>
</dbReference>
<evidence type="ECO:0000256" key="5">
    <source>
        <dbReference type="ARBA" id="ARBA00023136"/>
    </source>
</evidence>
<reference evidence="9" key="2">
    <citation type="submission" date="2021-02" db="EMBL/GenBank/DDBJ databases">
        <title>Aspergillus chevalieri M1 genome sequence.</title>
        <authorList>
            <person name="Kadooka C."/>
            <person name="Mori K."/>
            <person name="Futagami T."/>
        </authorList>
    </citation>
    <scope>NUCLEOTIDE SEQUENCE</scope>
    <source>
        <strain evidence="9">M1</strain>
    </source>
</reference>
<keyword evidence="3 7" id="KW-0812">Transmembrane</keyword>
<dbReference type="Gene3D" id="1.20.1720.10">
    <property type="entry name" value="Multidrug resistance protein D"/>
    <property type="match status" value="1"/>
</dbReference>
<dbReference type="PANTHER" id="PTHR23502">
    <property type="entry name" value="MAJOR FACILITATOR SUPERFAMILY"/>
    <property type="match status" value="1"/>
</dbReference>
<feature type="domain" description="Major facilitator superfamily (MFS) profile" evidence="8">
    <location>
        <begin position="68"/>
        <end position="222"/>
    </location>
</feature>
<protein>
    <recommendedName>
        <fullName evidence="8">Major facilitator superfamily (MFS) profile domain-containing protein</fullName>
    </recommendedName>
</protein>
<dbReference type="Proteomes" id="UP000637239">
    <property type="component" value="Chromosome 8"/>
</dbReference>
<dbReference type="InterPro" id="IPR020846">
    <property type="entry name" value="MFS_dom"/>
</dbReference>
<evidence type="ECO:0000313" key="10">
    <source>
        <dbReference type="Proteomes" id="UP000637239"/>
    </source>
</evidence>
<reference evidence="9" key="1">
    <citation type="submission" date="2021-01" db="EMBL/GenBank/DDBJ databases">
        <authorList>
            <consortium name="Aspergillus chevalieri M1 genome sequencing consortium"/>
            <person name="Kazuki M."/>
            <person name="Futagami T."/>
        </authorList>
    </citation>
    <scope>NUCLEOTIDE SEQUENCE</scope>
    <source>
        <strain evidence="9">M1</strain>
    </source>
</reference>
<dbReference type="SUPFAM" id="SSF103473">
    <property type="entry name" value="MFS general substrate transporter"/>
    <property type="match status" value="1"/>
</dbReference>